<evidence type="ECO:0000259" key="2">
    <source>
        <dbReference type="Pfam" id="PF09509"/>
    </source>
</evidence>
<sequence length="952" mass="102708">MGTPAPLTELQQSFLNLVYELAAAAERWPEFSVLDRYLYARYSISDTLALLDDMPKGLVNPPWSGFGYQERDPVSLTLRGVDRCDSGPDDLAALLALVRWAVERNDELDPAMASFTVDSGGLGRRLGLDLGERPDDPDSAVADGSQAQEDARALMRRLRILCEGLPNFWSGASWDTSHPWLWELTIDRARVRAYNTVASVEELVELQDQMARQAREHREHPPTAPRPIRPGGGPAGGGDGVGDGPDTPPPASPSVAPLRQEIMDAAGSGVGLGRYDEAVLAAFKTVEEAVQKRAGSTEIGDRLLRLAFGIPTPREEGRTRRGDEAKDEAKESERPKPRIKVSDRAGDADRLFALFSGALGLLRADRAHKSRPALTCRTEHECLRILVYASMLLDLLDRDLHAAPSVVGFQQAGDLLTLNVERETARTNVLIDEVSCPVVHTAPGTVTVSLVGVPRGTRTVALTDGDLPGSPHGAIKQGPSIEITLSSTTTTANWYRVERVGIPVYDDSNCSRQAEDLAAVDVTVYDGGVVGRRWLVTRQLYRPGDYIAWRFQGAQAPEAWVRGREGEPTCKIHEGGPVLDGDVVFDRTSRVVSRLSLEPPLLKLRTKEVAPLRALRWINDGFAEWPEWDTAADTPPDDPHRLNTKSRGSVKALTPGDGHVSYRSDANPLHFAQSAVEVAAHPAGTVTSWMTQLPPVADLAFGADALFFTTREADVWRASQGQSAITAAARIPLRPPLFQGCDRLAVSPLGSIAVALLGQREVFVVQRQGGDYTAATVLLPPDDAVVTALTWLDEERLIVATHTGGLWEVPVSGAAPTFLGRPPRPLYRLAPAPDGQVLGGTAGATDSGLWRFDPRTPSAAADVLPSDQAADISALASAPDGGVYITRFHAGELQHVSTDGDVTTLYSGGRTLQSLAVCAPGPDSKFPPGVYIGEFVTRAEEPSGARIMRYML</sequence>
<organism evidence="3 4">
    <name type="scientific">Streptacidiphilus monticola</name>
    <dbReference type="NCBI Taxonomy" id="2161674"/>
    <lineage>
        <taxon>Bacteria</taxon>
        <taxon>Bacillati</taxon>
        <taxon>Actinomycetota</taxon>
        <taxon>Actinomycetes</taxon>
        <taxon>Kitasatosporales</taxon>
        <taxon>Streptomycetaceae</taxon>
        <taxon>Streptacidiphilus</taxon>
    </lineage>
</organism>
<protein>
    <recommendedName>
        <fullName evidence="2">Conserved hypothetical protein CHP02391 domain-containing protein</fullName>
    </recommendedName>
</protein>
<accession>A0ABW1GA24</accession>
<evidence type="ECO:0000313" key="4">
    <source>
        <dbReference type="Proteomes" id="UP001596174"/>
    </source>
</evidence>
<gene>
    <name evidence="3" type="ORF">ACFP3V_31120</name>
</gene>
<feature type="compositionally biased region" description="Gly residues" evidence="1">
    <location>
        <begin position="230"/>
        <end position="243"/>
    </location>
</feature>
<name>A0ABW1GA24_9ACTN</name>
<feature type="region of interest" description="Disordered" evidence="1">
    <location>
        <begin position="313"/>
        <end position="340"/>
    </location>
</feature>
<dbReference type="Proteomes" id="UP001596174">
    <property type="component" value="Unassembled WGS sequence"/>
</dbReference>
<proteinExistence type="predicted"/>
<comment type="caution">
    <text evidence="3">The sequence shown here is derived from an EMBL/GenBank/DDBJ whole genome shotgun (WGS) entry which is preliminary data.</text>
</comment>
<dbReference type="SUPFAM" id="SSF63829">
    <property type="entry name" value="Calcium-dependent phosphotriesterase"/>
    <property type="match status" value="1"/>
</dbReference>
<dbReference type="EMBL" id="JBHSQJ010000183">
    <property type="protein sequence ID" value="MFC5911645.1"/>
    <property type="molecule type" value="Genomic_DNA"/>
</dbReference>
<dbReference type="RefSeq" id="WP_380590977.1">
    <property type="nucleotide sequence ID" value="NZ_JBHSQJ010000183.1"/>
</dbReference>
<keyword evidence="4" id="KW-1185">Reference proteome</keyword>
<dbReference type="InterPro" id="IPR012654">
    <property type="entry name" value="CHP02391"/>
</dbReference>
<feature type="region of interest" description="Disordered" evidence="1">
    <location>
        <begin position="210"/>
        <end position="255"/>
    </location>
</feature>
<dbReference type="Pfam" id="PF09509">
    <property type="entry name" value="Hypoth_Ymh"/>
    <property type="match status" value="1"/>
</dbReference>
<feature type="domain" description="Conserved hypothetical protein CHP02391" evidence="2">
    <location>
        <begin position="258"/>
        <end position="394"/>
    </location>
</feature>
<feature type="region of interest" description="Disordered" evidence="1">
    <location>
        <begin position="628"/>
        <end position="655"/>
    </location>
</feature>
<evidence type="ECO:0000256" key="1">
    <source>
        <dbReference type="SAM" id="MobiDB-lite"/>
    </source>
</evidence>
<evidence type="ECO:0000313" key="3">
    <source>
        <dbReference type="EMBL" id="MFC5911645.1"/>
    </source>
</evidence>
<reference evidence="4" key="1">
    <citation type="journal article" date="2019" name="Int. J. Syst. Evol. Microbiol.">
        <title>The Global Catalogue of Microorganisms (GCM) 10K type strain sequencing project: providing services to taxonomists for standard genome sequencing and annotation.</title>
        <authorList>
            <consortium name="The Broad Institute Genomics Platform"/>
            <consortium name="The Broad Institute Genome Sequencing Center for Infectious Disease"/>
            <person name="Wu L."/>
            <person name="Ma J."/>
        </authorList>
    </citation>
    <scope>NUCLEOTIDE SEQUENCE [LARGE SCALE GENOMIC DNA]</scope>
    <source>
        <strain evidence="4">JCM 4816</strain>
    </source>
</reference>